<dbReference type="AlphaFoldDB" id="A0AA40D2A5"/>
<gene>
    <name evidence="1" type="ORF">DIS24_g3521</name>
</gene>
<comment type="caution">
    <text evidence="1">The sequence shown here is derived from an EMBL/GenBank/DDBJ whole genome shotgun (WGS) entry which is preliminary data.</text>
</comment>
<protein>
    <recommendedName>
        <fullName evidence="3">F-box domain-containing protein</fullName>
    </recommendedName>
</protein>
<accession>A0AA40D2A5</accession>
<evidence type="ECO:0008006" key="3">
    <source>
        <dbReference type="Google" id="ProtNLM"/>
    </source>
</evidence>
<dbReference type="Proteomes" id="UP001175001">
    <property type="component" value="Unassembled WGS sequence"/>
</dbReference>
<reference evidence="1" key="1">
    <citation type="submission" date="2023-06" db="EMBL/GenBank/DDBJ databases">
        <title>Multi-omics analyses reveal the molecular pathogenesis toolkit of Lasiodiplodia hormozganensis, a cross-kingdom pathogen.</title>
        <authorList>
            <person name="Felix C."/>
            <person name="Meneses R."/>
            <person name="Goncalves M.F.M."/>
            <person name="Tilleman L."/>
            <person name="Duarte A.S."/>
            <person name="Jorrin-Novo J.V."/>
            <person name="Van De Peer Y."/>
            <person name="Deforce D."/>
            <person name="Van Nieuwerburgh F."/>
            <person name="Esteves A.C."/>
            <person name="Alves A."/>
        </authorList>
    </citation>
    <scope>NUCLEOTIDE SEQUENCE</scope>
    <source>
        <strain evidence="1">CBS 339.90</strain>
    </source>
</reference>
<evidence type="ECO:0000313" key="2">
    <source>
        <dbReference type="Proteomes" id="UP001175001"/>
    </source>
</evidence>
<name>A0AA40D2A5_9PEZI</name>
<keyword evidence="2" id="KW-1185">Reference proteome</keyword>
<evidence type="ECO:0000313" key="1">
    <source>
        <dbReference type="EMBL" id="KAK0660380.1"/>
    </source>
</evidence>
<organism evidence="1 2">
    <name type="scientific">Lasiodiplodia hormozganensis</name>
    <dbReference type="NCBI Taxonomy" id="869390"/>
    <lineage>
        <taxon>Eukaryota</taxon>
        <taxon>Fungi</taxon>
        <taxon>Dikarya</taxon>
        <taxon>Ascomycota</taxon>
        <taxon>Pezizomycotina</taxon>
        <taxon>Dothideomycetes</taxon>
        <taxon>Dothideomycetes incertae sedis</taxon>
        <taxon>Botryosphaeriales</taxon>
        <taxon>Botryosphaeriaceae</taxon>
        <taxon>Lasiodiplodia</taxon>
    </lineage>
</organism>
<sequence>MSSKPNLTLANVLAMPVAQAEREQEKPATVLAKNRCSMLFTTTDLAVGSSSGQHEPSTKLPMCIGDVIRSNLDVEDLLNVRLVNKDMKAWIEGDDFEFTAKAFNTLHMNRRLWNSVEEQLAISALQNVACFCNHFYIHLDNMLDPMLPMVHEGVSVFDPEKKSIWMQVFATLGSILTLSISAPGQPDWHKFGPGESILESIRVALENNLPAGLHDVTLSPINATGLLHFRWRGAAFKETTWLAEAFWRSLTTLTLDLYNPLPDYNRCNQKDFIKTLHDYLDSFSRSLKFIRFSWIGPAGPNPLLLDIRYGGHNFSSPAIVWTALVEAHLKNVFAHDGDLVALRKDRCPRLENFKLTDEETVNNHETVVWEEDKESDGGLEHVNSNEISPLPFPFSLK</sequence>
<dbReference type="EMBL" id="JAUJDW010000011">
    <property type="protein sequence ID" value="KAK0660380.1"/>
    <property type="molecule type" value="Genomic_DNA"/>
</dbReference>
<proteinExistence type="predicted"/>